<keyword evidence="2" id="KW-1185">Reference proteome</keyword>
<name>A0ACC2T1A2_9FUNG</name>
<sequence>MDSSNKKLCMIPGPIEFHEDVLKAMSHTATSHVDPKFIEVFGSCIEMLRKVFFTKDAQPFILSGSGVMGWDAIAVNLLQPNEEALVLSTGVFGDRFVDSMEAYGAKVTNLKAPLGGNHDLKQVEEELKKKDYKMVTITQVDTSTGVLSNVKGLSQLIKSILPKALIVVDGVCAAAAEELRFDEWNVDVVLTASQKAIGVPPGLCIIVASTNAMNLFKGRQQAVANYYLSWNKWLPIMQSYEARKPAYFATPAVQLINALHVSLSQLLAQGMDKGFSSHVTASKNFKDAVKNMGLKLVTLNEECEAHTMTTIYYPEGVSGPELLQAIGQRGVMVAGGLHPSMATKYFRVGHMGVSVRETSRGHVESTLNAIKGALEQVGFKSKA</sequence>
<evidence type="ECO:0000313" key="2">
    <source>
        <dbReference type="Proteomes" id="UP001165960"/>
    </source>
</evidence>
<dbReference type="Proteomes" id="UP001165960">
    <property type="component" value="Unassembled WGS sequence"/>
</dbReference>
<proteinExistence type="predicted"/>
<reference evidence="1" key="1">
    <citation type="submission" date="2022-04" db="EMBL/GenBank/DDBJ databases">
        <title>Genome of the entomopathogenic fungus Entomophthora muscae.</title>
        <authorList>
            <person name="Elya C."/>
            <person name="Lovett B.R."/>
            <person name="Lee E."/>
            <person name="Macias A.M."/>
            <person name="Hajek A.E."/>
            <person name="De Bivort B.L."/>
            <person name="Kasson M.T."/>
            <person name="De Fine Licht H.H."/>
            <person name="Stajich J.E."/>
        </authorList>
    </citation>
    <scope>NUCLEOTIDE SEQUENCE</scope>
    <source>
        <strain evidence="1">Berkeley</strain>
    </source>
</reference>
<evidence type="ECO:0000313" key="1">
    <source>
        <dbReference type="EMBL" id="KAJ9068360.1"/>
    </source>
</evidence>
<organism evidence="1 2">
    <name type="scientific">Entomophthora muscae</name>
    <dbReference type="NCBI Taxonomy" id="34485"/>
    <lineage>
        <taxon>Eukaryota</taxon>
        <taxon>Fungi</taxon>
        <taxon>Fungi incertae sedis</taxon>
        <taxon>Zoopagomycota</taxon>
        <taxon>Entomophthoromycotina</taxon>
        <taxon>Entomophthoromycetes</taxon>
        <taxon>Entomophthorales</taxon>
        <taxon>Entomophthoraceae</taxon>
        <taxon>Entomophthora</taxon>
    </lineage>
</organism>
<accession>A0ACC2T1A2</accession>
<comment type="caution">
    <text evidence="1">The sequence shown here is derived from an EMBL/GenBank/DDBJ whole genome shotgun (WGS) entry which is preliminary data.</text>
</comment>
<dbReference type="EMBL" id="QTSX02003745">
    <property type="protein sequence ID" value="KAJ9068360.1"/>
    <property type="molecule type" value="Genomic_DNA"/>
</dbReference>
<gene>
    <name evidence="1" type="ORF">DSO57_1029461</name>
</gene>
<protein>
    <submittedName>
        <fullName evidence="1">Uncharacterized protein</fullName>
    </submittedName>
</protein>